<evidence type="ECO:0000313" key="5">
    <source>
        <dbReference type="Proteomes" id="UP001321018"/>
    </source>
</evidence>
<dbReference type="Proteomes" id="UP001321018">
    <property type="component" value="Unassembled WGS sequence"/>
</dbReference>
<proteinExistence type="predicted"/>
<reference evidence="2 4" key="1">
    <citation type="submission" date="2022-09" db="EMBL/GenBank/DDBJ databases">
        <title>Enrichment on poylsaccharides allowed isolation of novel metabolic and taxonomic groups of Haloarchaea.</title>
        <authorList>
            <person name="Sorokin D.Y."/>
            <person name="Elcheninov A.G."/>
            <person name="Khizhniak T.V."/>
            <person name="Kolganova T.V."/>
            <person name="Kublanov I.V."/>
        </authorList>
    </citation>
    <scope>NUCLEOTIDE SEQUENCE</scope>
    <source>
        <strain evidence="3 4">AArc-m2/3/4</strain>
        <strain evidence="2">AArc-xg1-1</strain>
    </source>
</reference>
<keyword evidence="4" id="KW-1185">Reference proteome</keyword>
<dbReference type="EMBL" id="JAOPKB010000003">
    <property type="protein sequence ID" value="MCU4972586.1"/>
    <property type="molecule type" value="Genomic_DNA"/>
</dbReference>
<dbReference type="AlphaFoldDB" id="A0AAP3E1C0"/>
<feature type="domain" description="Halobacterial output" evidence="1">
    <location>
        <begin position="21"/>
        <end position="103"/>
    </location>
</feature>
<evidence type="ECO:0000313" key="3">
    <source>
        <dbReference type="EMBL" id="MCU4972586.1"/>
    </source>
</evidence>
<name>A0AAP3E1C0_9EURY</name>
<accession>A0AAP3E1C0</accession>
<dbReference type="Proteomes" id="UP001320972">
    <property type="component" value="Unassembled WGS sequence"/>
</dbReference>
<protein>
    <recommendedName>
        <fullName evidence="1">Halobacterial output domain-containing protein</fullName>
    </recommendedName>
</protein>
<evidence type="ECO:0000259" key="1">
    <source>
        <dbReference type="Pfam" id="PF18545"/>
    </source>
</evidence>
<comment type="caution">
    <text evidence="2">The sequence shown here is derived from an EMBL/GenBank/DDBJ whole genome shotgun (WGS) entry which is preliminary data.</text>
</comment>
<sequence>MTDPITTVTMPLSTSTEYREDDYVSTAVVEAVAEADGCSPLEMSPPLYSAIDPDALDQLFAASGASADPELRFDDSWTPTELSFTYAGYGVTVTSTSDGGVSVSLLEK</sequence>
<organism evidence="2 5">
    <name type="scientific">Natronoglomus mannanivorans</name>
    <dbReference type="NCBI Taxonomy" id="2979990"/>
    <lineage>
        <taxon>Archaea</taxon>
        <taxon>Methanobacteriati</taxon>
        <taxon>Methanobacteriota</taxon>
        <taxon>Stenosarchaea group</taxon>
        <taxon>Halobacteria</taxon>
        <taxon>Halobacteriales</taxon>
        <taxon>Natrialbaceae</taxon>
        <taxon>Natronoglomus</taxon>
    </lineage>
</organism>
<dbReference type="EMBL" id="JAOPKA010000002">
    <property type="protein sequence ID" value="MCU4740767.1"/>
    <property type="molecule type" value="Genomic_DNA"/>
</dbReference>
<dbReference type="RefSeq" id="WP_338002607.1">
    <property type="nucleotide sequence ID" value="NZ_JAOPKA010000002.1"/>
</dbReference>
<dbReference type="InterPro" id="IPR040624">
    <property type="entry name" value="HalOD1"/>
</dbReference>
<evidence type="ECO:0000313" key="2">
    <source>
        <dbReference type="EMBL" id="MCU4740767.1"/>
    </source>
</evidence>
<gene>
    <name evidence="3" type="ORF">OB955_07515</name>
    <name evidence="2" type="ORF">OB960_05060</name>
</gene>
<dbReference type="Pfam" id="PF18545">
    <property type="entry name" value="HalOD1"/>
    <property type="match status" value="1"/>
</dbReference>
<evidence type="ECO:0000313" key="4">
    <source>
        <dbReference type="Proteomes" id="UP001320972"/>
    </source>
</evidence>